<dbReference type="InterPro" id="IPR011335">
    <property type="entry name" value="Restrct_endonuc-II-like"/>
</dbReference>
<dbReference type="GO" id="GO:0003677">
    <property type="term" value="F:DNA binding"/>
    <property type="evidence" value="ECO:0007669"/>
    <property type="project" value="InterPro"/>
</dbReference>
<reference evidence="3 4" key="1">
    <citation type="submission" date="2017-09" db="EMBL/GenBank/DDBJ databases">
        <title>Complete genome sequence of Janthinobacterium svalbardensis PAMC 27463.</title>
        <authorList>
            <person name="Cho Y.-J."/>
            <person name="Cho A."/>
            <person name="Kim O.-S."/>
            <person name="Lee J.-I."/>
        </authorList>
    </citation>
    <scope>NUCLEOTIDE SEQUENCE [LARGE SCALE GENOMIC DNA]</scope>
    <source>
        <strain evidence="3 4">PAMC 27463</strain>
    </source>
</reference>
<evidence type="ECO:0000313" key="4">
    <source>
        <dbReference type="Proteomes" id="UP000218437"/>
    </source>
</evidence>
<name>A0A290WPI7_9BURK</name>
<dbReference type="RefSeq" id="WP_096232455.1">
    <property type="nucleotide sequence ID" value="NZ_CP023422.1"/>
</dbReference>
<proteinExistence type="predicted"/>
<dbReference type="PANTHER" id="PTHR30015:SF7">
    <property type="entry name" value="TYPE IV METHYL-DIRECTED RESTRICTION ENZYME ECOKMRR"/>
    <property type="match status" value="1"/>
</dbReference>
<dbReference type="EMBL" id="CP023422">
    <property type="protein sequence ID" value="ATD58759.1"/>
    <property type="molecule type" value="Genomic_DNA"/>
</dbReference>
<feature type="compositionally biased region" description="Basic and acidic residues" evidence="1">
    <location>
        <begin position="13"/>
        <end position="24"/>
    </location>
</feature>
<organism evidence="3 4">
    <name type="scientific">Janthinobacterium svalbardensis</name>
    <dbReference type="NCBI Taxonomy" id="368607"/>
    <lineage>
        <taxon>Bacteria</taxon>
        <taxon>Pseudomonadati</taxon>
        <taxon>Pseudomonadota</taxon>
        <taxon>Betaproteobacteria</taxon>
        <taxon>Burkholderiales</taxon>
        <taxon>Oxalobacteraceae</taxon>
        <taxon>Janthinobacterium</taxon>
    </lineage>
</organism>
<dbReference type="SUPFAM" id="SSF52980">
    <property type="entry name" value="Restriction endonuclease-like"/>
    <property type="match status" value="1"/>
</dbReference>
<feature type="region of interest" description="Disordered" evidence="1">
    <location>
        <begin position="1"/>
        <end position="30"/>
    </location>
</feature>
<dbReference type="GO" id="GO:0015666">
    <property type="term" value="F:restriction endodeoxyribonuclease activity"/>
    <property type="evidence" value="ECO:0007669"/>
    <property type="project" value="TreeGrafter"/>
</dbReference>
<dbReference type="InterPro" id="IPR007560">
    <property type="entry name" value="Restrct_endonuc_IV_Mrr"/>
</dbReference>
<protein>
    <recommendedName>
        <fullName evidence="2">Restriction endonuclease type IV Mrr domain-containing protein</fullName>
    </recommendedName>
</protein>
<dbReference type="Proteomes" id="UP000218437">
    <property type="component" value="Chromosome"/>
</dbReference>
<dbReference type="InterPro" id="IPR011856">
    <property type="entry name" value="tRNA_endonuc-like_dom_sf"/>
</dbReference>
<accession>A0A290WPI7</accession>
<dbReference type="KEGG" id="jsv:CNX70_00040"/>
<evidence type="ECO:0000313" key="3">
    <source>
        <dbReference type="EMBL" id="ATD58759.1"/>
    </source>
</evidence>
<dbReference type="Gene3D" id="3.40.1350.10">
    <property type="match status" value="1"/>
</dbReference>
<keyword evidence="4" id="KW-1185">Reference proteome</keyword>
<dbReference type="GO" id="GO:0009307">
    <property type="term" value="P:DNA restriction-modification system"/>
    <property type="evidence" value="ECO:0007669"/>
    <property type="project" value="InterPro"/>
</dbReference>
<gene>
    <name evidence="3" type="ORF">CNX70_00040</name>
</gene>
<dbReference type="AlphaFoldDB" id="A0A290WPI7"/>
<evidence type="ECO:0000259" key="2">
    <source>
        <dbReference type="Pfam" id="PF04471"/>
    </source>
</evidence>
<dbReference type="InterPro" id="IPR052906">
    <property type="entry name" value="Type_IV_Methyl-Rstrct_Enzyme"/>
</dbReference>
<feature type="compositionally biased region" description="Polar residues" evidence="1">
    <location>
        <begin position="1"/>
        <end position="12"/>
    </location>
</feature>
<evidence type="ECO:0000256" key="1">
    <source>
        <dbReference type="SAM" id="MobiDB-lite"/>
    </source>
</evidence>
<sequence length="274" mass="30270">MTSQRKSTTTPLDRSRYKNPDNDPRGPYVSVDVTAPIDRPILQYEWHGKFPPSGRSWRYLKERAFELEADGRIQISSSGRITLKRFLSEVSAPDTSDSLTIASSGLEIIVRAAMRGIAIAIAENPLCLKDVEWRDLERVLREVFEKMGFMTRLTRSGKDGGFDLELQCTGLSGSKTFLVEVKHWAGSGKKPGRTALKSLIDVIARAADGTTGLLLSSTGFTTDVMNGRTEVEQHIVRLGTESKIVSLCQNYLQGESGLWSPTTELADMLLQGTT</sequence>
<dbReference type="Pfam" id="PF04471">
    <property type="entry name" value="Mrr_cat"/>
    <property type="match status" value="1"/>
</dbReference>
<dbReference type="PANTHER" id="PTHR30015">
    <property type="entry name" value="MRR RESTRICTION SYSTEM PROTEIN"/>
    <property type="match status" value="1"/>
</dbReference>
<feature type="domain" description="Restriction endonuclease type IV Mrr" evidence="2">
    <location>
        <begin position="129"/>
        <end position="247"/>
    </location>
</feature>